<accession>A0A0F7SK91</accession>
<dbReference type="EMBL" id="LN483249">
    <property type="protein sequence ID" value="CDZ97794.1"/>
    <property type="molecule type" value="Genomic_DNA"/>
</dbReference>
<organism evidence="1">
    <name type="scientific">Phaffia rhodozyma</name>
    <name type="common">Yeast</name>
    <name type="synonym">Xanthophyllomyces dendrorhous</name>
    <dbReference type="NCBI Taxonomy" id="264483"/>
    <lineage>
        <taxon>Eukaryota</taxon>
        <taxon>Fungi</taxon>
        <taxon>Dikarya</taxon>
        <taxon>Basidiomycota</taxon>
        <taxon>Agaricomycotina</taxon>
        <taxon>Tremellomycetes</taxon>
        <taxon>Cystofilobasidiales</taxon>
        <taxon>Mrakiaceae</taxon>
        <taxon>Phaffia</taxon>
    </lineage>
</organism>
<dbReference type="AlphaFoldDB" id="A0A0F7SK91"/>
<reference evidence="1" key="1">
    <citation type="submission" date="2014-08" db="EMBL/GenBank/DDBJ databases">
        <authorList>
            <person name="Sharma Rahul"/>
            <person name="Thines Marco"/>
        </authorList>
    </citation>
    <scope>NUCLEOTIDE SEQUENCE</scope>
</reference>
<sequence>MRKREVLRTGGWVSYISFNSLDQGMGSPHPSVPASTRPCALCLSTVNSISLFQLRLFVKRRAVYAHSRTKNSKEKTGVHGWCGVDPKRADRQQRSVSGSVYTITTLFSQAERRML</sequence>
<name>A0A0F7SK91_PHARH</name>
<proteinExistence type="predicted"/>
<evidence type="ECO:0000313" key="1">
    <source>
        <dbReference type="EMBL" id="CDZ97794.1"/>
    </source>
</evidence>
<protein>
    <submittedName>
        <fullName evidence="1">Uncharacterized protein</fullName>
    </submittedName>
</protein>